<name>A0ABN3IA01_9ACTN</name>
<organism evidence="2 3">
    <name type="scientific">Actinomadura vinacea</name>
    <dbReference type="NCBI Taxonomy" id="115336"/>
    <lineage>
        <taxon>Bacteria</taxon>
        <taxon>Bacillati</taxon>
        <taxon>Actinomycetota</taxon>
        <taxon>Actinomycetes</taxon>
        <taxon>Streptosporangiales</taxon>
        <taxon>Thermomonosporaceae</taxon>
        <taxon>Actinomadura</taxon>
    </lineage>
</organism>
<evidence type="ECO:0000313" key="3">
    <source>
        <dbReference type="Proteomes" id="UP001501231"/>
    </source>
</evidence>
<dbReference type="Proteomes" id="UP001501231">
    <property type="component" value="Unassembled WGS sequence"/>
</dbReference>
<feature type="region of interest" description="Disordered" evidence="1">
    <location>
        <begin position="232"/>
        <end position="253"/>
    </location>
</feature>
<accession>A0ABN3IA01</accession>
<evidence type="ECO:0000313" key="2">
    <source>
        <dbReference type="EMBL" id="GAA2397502.1"/>
    </source>
</evidence>
<gene>
    <name evidence="2" type="ORF">GCM10010191_00140</name>
</gene>
<evidence type="ECO:0000256" key="1">
    <source>
        <dbReference type="SAM" id="MobiDB-lite"/>
    </source>
</evidence>
<comment type="caution">
    <text evidence="2">The sequence shown here is derived from an EMBL/GenBank/DDBJ whole genome shotgun (WGS) entry which is preliminary data.</text>
</comment>
<protein>
    <submittedName>
        <fullName evidence="2">Uncharacterized protein</fullName>
    </submittedName>
</protein>
<reference evidence="2 3" key="1">
    <citation type="journal article" date="2019" name="Int. J. Syst. Evol. Microbiol.">
        <title>The Global Catalogue of Microorganisms (GCM) 10K type strain sequencing project: providing services to taxonomists for standard genome sequencing and annotation.</title>
        <authorList>
            <consortium name="The Broad Institute Genomics Platform"/>
            <consortium name="The Broad Institute Genome Sequencing Center for Infectious Disease"/>
            <person name="Wu L."/>
            <person name="Ma J."/>
        </authorList>
    </citation>
    <scope>NUCLEOTIDE SEQUENCE [LARGE SCALE GENOMIC DNA]</scope>
    <source>
        <strain evidence="2 3">JCM 3325</strain>
    </source>
</reference>
<feature type="compositionally biased region" description="Basic and acidic residues" evidence="1">
    <location>
        <begin position="21"/>
        <end position="32"/>
    </location>
</feature>
<feature type="region of interest" description="Disordered" evidence="1">
    <location>
        <begin position="1"/>
        <end position="43"/>
    </location>
</feature>
<sequence>MQGVPSPLVRDGGGVTSGVREPAKTKSPDGPERGIPGDGGVSEGIEHLLNRLGRPSRTFLRGRGFERPYVPPPTMRVIHPGAPLDLGTLDPSRTYLWLVDAKGDFRLAPEQDPSYVSLYPRRIHPAGSGRIDHGLKHADLAAGGWNGWLPKMLRPPARMGGELWAEKDSCERPTGQWIMNNNSAYNARRTRLDRRYRGKKHLCIAHELLLRASGLDTSSILIEEFKPDLAIKSPSSDSSAHKLSPLSSNYPPS</sequence>
<keyword evidence="3" id="KW-1185">Reference proteome</keyword>
<dbReference type="EMBL" id="BAAARW010000001">
    <property type="protein sequence ID" value="GAA2397502.1"/>
    <property type="molecule type" value="Genomic_DNA"/>
</dbReference>
<proteinExistence type="predicted"/>